<protein>
    <submittedName>
        <fullName evidence="1">Uncharacterized protein</fullName>
    </submittedName>
</protein>
<dbReference type="EMBL" id="FOQO01000003">
    <property type="protein sequence ID" value="SFI30884.1"/>
    <property type="molecule type" value="Genomic_DNA"/>
</dbReference>
<evidence type="ECO:0000313" key="2">
    <source>
        <dbReference type="Proteomes" id="UP000198670"/>
    </source>
</evidence>
<evidence type="ECO:0000313" key="1">
    <source>
        <dbReference type="EMBL" id="SFI30884.1"/>
    </source>
</evidence>
<gene>
    <name evidence="1" type="ORF">SAMN05444682_103227</name>
</gene>
<dbReference type="Proteomes" id="UP000198670">
    <property type="component" value="Unassembled WGS sequence"/>
</dbReference>
<reference evidence="1 2" key="1">
    <citation type="submission" date="2016-10" db="EMBL/GenBank/DDBJ databases">
        <authorList>
            <person name="de Groot N.N."/>
        </authorList>
    </citation>
    <scope>NUCLEOTIDE SEQUENCE [LARGE SCALE GENOMIC DNA]</scope>
    <source>
        <strain evidence="1 2">RK1</strain>
    </source>
</reference>
<keyword evidence="2" id="KW-1185">Reference proteome</keyword>
<organism evidence="1 2">
    <name type="scientific">Parapedobacter indicus</name>
    <dbReference type="NCBI Taxonomy" id="1477437"/>
    <lineage>
        <taxon>Bacteria</taxon>
        <taxon>Pseudomonadati</taxon>
        <taxon>Bacteroidota</taxon>
        <taxon>Sphingobacteriia</taxon>
        <taxon>Sphingobacteriales</taxon>
        <taxon>Sphingobacteriaceae</taxon>
        <taxon>Parapedobacter</taxon>
    </lineage>
</organism>
<dbReference type="RefSeq" id="WP_090626021.1">
    <property type="nucleotide sequence ID" value="NZ_FOQO01000003.1"/>
</dbReference>
<sequence>MKVLLTGLFLLVTIGFSYSQERYRIVYDYKTDRLNFYSIDQNNRIIDTLRNPKFKRNRAIEVQLKNVNPFAVDVSTSVVEKNVHESSGSSGFTFNSLLGSIGKLTGDKLKLNSSSLPLGEKESPAAASRGAALSNKLSELDETTTYVSAIKSALVADLVNPDLNKDSIIRHLKQIAGKLEDIRLPDPDENFYLFLSHLEKVILQDKNELLSSANAFVSEIEQPPSSDEPLSRGQLVARHTTLSNLQNAIASVNSTTDQTTDHIGQIKALYTDLEAASFDQTYDYVIEADKATIELKFLRSAFASQNSSDPTRQTVKTRNVRVAAKGGFKINTGIAMTLNNFSATSNSYFISDAGIIGSEKNTNFVPNLSTMINFYPIISESFNIGGSFGLSVPITDKVGGVNFLLGPSLFIGDKNRLSFSGGIACGPVNKLSNGLKPGDATDIRDLENYTKSVYNFGYYLGVSFSVFDIN</sequence>
<dbReference type="OrthoDB" id="1434494at2"/>
<dbReference type="STRING" id="1477437.SAMN05444682_103227"/>
<proteinExistence type="predicted"/>
<dbReference type="AlphaFoldDB" id="A0A1I3H5B4"/>
<accession>A0A1I3H5B4</accession>
<name>A0A1I3H5B4_9SPHI</name>